<dbReference type="PANTHER" id="PTHR33018:SF34">
    <property type="entry name" value="OS02G0472350 PROTEIN"/>
    <property type="match status" value="1"/>
</dbReference>
<name>A0A2H5QRD6_CITUN</name>
<accession>A0A2H5QRD6</accession>
<dbReference type="PANTHER" id="PTHR33018">
    <property type="entry name" value="OS10G0338966 PROTEIN-RELATED"/>
    <property type="match status" value="1"/>
</dbReference>
<feature type="region of interest" description="Disordered" evidence="1">
    <location>
        <begin position="211"/>
        <end position="294"/>
    </location>
</feature>
<organism evidence="2 3">
    <name type="scientific">Citrus unshiu</name>
    <name type="common">Satsuma mandarin</name>
    <name type="synonym">Citrus nobilis var. unshiu</name>
    <dbReference type="NCBI Taxonomy" id="55188"/>
    <lineage>
        <taxon>Eukaryota</taxon>
        <taxon>Viridiplantae</taxon>
        <taxon>Streptophyta</taxon>
        <taxon>Embryophyta</taxon>
        <taxon>Tracheophyta</taxon>
        <taxon>Spermatophyta</taxon>
        <taxon>Magnoliopsida</taxon>
        <taxon>eudicotyledons</taxon>
        <taxon>Gunneridae</taxon>
        <taxon>Pentapetalae</taxon>
        <taxon>rosids</taxon>
        <taxon>malvids</taxon>
        <taxon>Sapindales</taxon>
        <taxon>Rutaceae</taxon>
        <taxon>Aurantioideae</taxon>
        <taxon>Citrus</taxon>
    </lineage>
</organism>
<protein>
    <submittedName>
        <fullName evidence="2">Uncharacterized protein</fullName>
    </submittedName>
</protein>
<evidence type="ECO:0000313" key="2">
    <source>
        <dbReference type="EMBL" id="GAY67171.1"/>
    </source>
</evidence>
<evidence type="ECO:0000256" key="1">
    <source>
        <dbReference type="SAM" id="MobiDB-lite"/>
    </source>
</evidence>
<reference evidence="2 3" key="1">
    <citation type="journal article" date="2017" name="Front. Genet.">
        <title>Draft sequencing of the heterozygous diploid genome of Satsuma (Citrus unshiu Marc.) using a hybrid assembly approach.</title>
        <authorList>
            <person name="Shimizu T."/>
            <person name="Tanizawa Y."/>
            <person name="Mochizuki T."/>
            <person name="Nagasaki H."/>
            <person name="Yoshioka T."/>
            <person name="Toyoda A."/>
            <person name="Fujiyama A."/>
            <person name="Kaminuma E."/>
            <person name="Nakamura Y."/>
        </authorList>
    </citation>
    <scope>NUCLEOTIDE SEQUENCE [LARGE SCALE GENOMIC DNA]</scope>
    <source>
        <strain evidence="3">cv. Miyagawa wase</strain>
    </source>
</reference>
<sequence>MPYYHYFPILNWYVVHSSTLMFVRDMTEKEEPTFDPDLEGRPRRNLTKKKDLQRGVSDDTELANEYILPNANNLSSLKKPPLEYEGIRKEDWKSFVDKILSEAFHSELRSQVEQGTFQSQGPNDILGEALQKKPNGSRVQGLGQFITPSMYFNVLDPTELARERRMYQESFQFMQAQLDQMNARINTCNNTEVGSSNFPNSKGGYSVKMEIDRRSPSKVTLKSVTNNPKATPKSVTNNPKATPKSVTNNNPKATPKSVTKVSPKSVTNDPTVCPKPDKNINTPPLPSPAQNPPPVVCEATSKITPRRSPRLTPSKRKVDGRKCPTNAVVYLYEQKRTTKELVIVKPITARKLVLRKNTRGVVKARKENKSSQMNIFSLMIESSLPRTIMIAHDLKTFGVYWESILAMKALKFCFGDVDQFKGCNEYTMDDLSQLRDQWAMYVAKLLVAYNNEVAKVKGKAKIKE</sequence>
<comment type="caution">
    <text evidence="2">The sequence shown here is derived from an EMBL/GenBank/DDBJ whole genome shotgun (WGS) entry which is preliminary data.</text>
</comment>
<feature type="region of interest" description="Disordered" evidence="1">
    <location>
        <begin position="31"/>
        <end position="57"/>
    </location>
</feature>
<feature type="compositionally biased region" description="Polar residues" evidence="1">
    <location>
        <begin position="217"/>
        <end position="270"/>
    </location>
</feature>
<dbReference type="AlphaFoldDB" id="A0A2H5QRD6"/>
<dbReference type="Proteomes" id="UP000236630">
    <property type="component" value="Unassembled WGS sequence"/>
</dbReference>
<feature type="compositionally biased region" description="Pro residues" evidence="1">
    <location>
        <begin position="283"/>
        <end position="294"/>
    </location>
</feature>
<proteinExistence type="predicted"/>
<evidence type="ECO:0000313" key="3">
    <source>
        <dbReference type="Proteomes" id="UP000236630"/>
    </source>
</evidence>
<dbReference type="EMBL" id="BDQV01000666">
    <property type="protein sequence ID" value="GAY67171.1"/>
    <property type="molecule type" value="Genomic_DNA"/>
</dbReference>
<keyword evidence="3" id="KW-1185">Reference proteome</keyword>
<gene>
    <name evidence="2" type="ORF">CUMW_254460</name>
</gene>